<sequence>MAYEKEIVIDGKDHLMGRLGSIVAKQLLNGHKVTVVRCESLVMTGHFYRTKLKYQAFLRKRCLVNPRKGPYHFRAPSRMFARLVRGMVPHKTARGSSALNRLHCYEGVPPAYNKVARQVVPDALRALRLPPNRKVTVISRLATEMGWKYAGVVEKLEAKRKAEGKAYFEAKKQLLAKRAAAVKTAKAALKPAQAQILAANGF</sequence>
<evidence type="ECO:0000256" key="2">
    <source>
        <dbReference type="ARBA" id="ARBA00022980"/>
    </source>
</evidence>
<comment type="similarity">
    <text evidence="1">Belongs to the universal ribosomal protein uL13 family.</text>
</comment>
<dbReference type="GO" id="GO:0017148">
    <property type="term" value="P:negative regulation of translation"/>
    <property type="evidence" value="ECO:0007669"/>
    <property type="project" value="TreeGrafter"/>
</dbReference>
<dbReference type="PANTHER" id="PTHR11545:SF3">
    <property type="entry name" value="LARGE RIBOSOMAL SUBUNIT PROTEIN UL13"/>
    <property type="match status" value="1"/>
</dbReference>
<dbReference type="InterPro" id="IPR036899">
    <property type="entry name" value="Ribosomal_uL13_sf"/>
</dbReference>
<dbReference type="Proteomes" id="UP000274922">
    <property type="component" value="Unassembled WGS sequence"/>
</dbReference>
<protein>
    <recommendedName>
        <fullName evidence="6">Ribosomal protein L13</fullName>
    </recommendedName>
</protein>
<dbReference type="GO" id="GO:0003729">
    <property type="term" value="F:mRNA binding"/>
    <property type="evidence" value="ECO:0007669"/>
    <property type="project" value="TreeGrafter"/>
</dbReference>
<dbReference type="EMBL" id="ML014111">
    <property type="protein sequence ID" value="RKP04353.1"/>
    <property type="molecule type" value="Genomic_DNA"/>
</dbReference>
<evidence type="ECO:0000313" key="4">
    <source>
        <dbReference type="EMBL" id="RKP04353.1"/>
    </source>
</evidence>
<evidence type="ECO:0000256" key="1">
    <source>
        <dbReference type="ARBA" id="ARBA00006227"/>
    </source>
</evidence>
<dbReference type="STRING" id="1555241.A0A4P9XFH7"/>
<dbReference type="Gene3D" id="3.90.1180.10">
    <property type="entry name" value="Ribosomal protein L13"/>
    <property type="match status" value="1"/>
</dbReference>
<dbReference type="GO" id="GO:0003735">
    <property type="term" value="F:structural constituent of ribosome"/>
    <property type="evidence" value="ECO:0007669"/>
    <property type="project" value="InterPro"/>
</dbReference>
<dbReference type="HAMAP" id="MF_01366">
    <property type="entry name" value="Ribosomal_uL13"/>
    <property type="match status" value="1"/>
</dbReference>
<keyword evidence="3" id="KW-0687">Ribonucleoprotein</keyword>
<dbReference type="Pfam" id="PF00572">
    <property type="entry name" value="Ribosomal_L13"/>
    <property type="match status" value="1"/>
</dbReference>
<accession>A0A4P9XFH7</accession>
<dbReference type="InterPro" id="IPR005822">
    <property type="entry name" value="Ribosomal_uL13"/>
</dbReference>
<reference evidence="5" key="1">
    <citation type="journal article" date="2018" name="Nat. Microbiol.">
        <title>Leveraging single-cell genomics to expand the fungal tree of life.</title>
        <authorList>
            <person name="Ahrendt S.R."/>
            <person name="Quandt C.A."/>
            <person name="Ciobanu D."/>
            <person name="Clum A."/>
            <person name="Salamov A."/>
            <person name="Andreopoulos B."/>
            <person name="Cheng J.F."/>
            <person name="Woyke T."/>
            <person name="Pelin A."/>
            <person name="Henrissat B."/>
            <person name="Reynolds N.K."/>
            <person name="Benny G.L."/>
            <person name="Smith M.E."/>
            <person name="James T.Y."/>
            <person name="Grigoriev I.V."/>
        </authorList>
    </citation>
    <scope>NUCLEOTIDE SEQUENCE [LARGE SCALE GENOMIC DNA]</scope>
    <source>
        <strain evidence="5">ATCC 52028</strain>
    </source>
</reference>
<dbReference type="InterPro" id="IPR005755">
    <property type="entry name" value="Ribosomal_uL13_euk/arc"/>
</dbReference>
<dbReference type="OrthoDB" id="1882297at2759"/>
<dbReference type="CDD" id="cd00392">
    <property type="entry name" value="Ribosomal_L13"/>
    <property type="match status" value="1"/>
</dbReference>
<evidence type="ECO:0000313" key="5">
    <source>
        <dbReference type="Proteomes" id="UP000274922"/>
    </source>
</evidence>
<organism evidence="4 5">
    <name type="scientific">Caulochytrium protostelioides</name>
    <dbReference type="NCBI Taxonomy" id="1555241"/>
    <lineage>
        <taxon>Eukaryota</taxon>
        <taxon>Fungi</taxon>
        <taxon>Fungi incertae sedis</taxon>
        <taxon>Chytridiomycota</taxon>
        <taxon>Chytridiomycota incertae sedis</taxon>
        <taxon>Chytridiomycetes</taxon>
        <taxon>Caulochytriales</taxon>
        <taxon>Caulochytriaceae</taxon>
        <taxon>Caulochytrium</taxon>
    </lineage>
</organism>
<gene>
    <name evidence="4" type="ORF">CXG81DRAFT_29062</name>
</gene>
<dbReference type="AlphaFoldDB" id="A0A4P9XFH7"/>
<dbReference type="SUPFAM" id="SSF52161">
    <property type="entry name" value="Ribosomal protein L13"/>
    <property type="match status" value="1"/>
</dbReference>
<dbReference type="GO" id="GO:0022625">
    <property type="term" value="C:cytosolic large ribosomal subunit"/>
    <property type="evidence" value="ECO:0007669"/>
    <property type="project" value="TreeGrafter"/>
</dbReference>
<proteinExistence type="inferred from homology"/>
<name>A0A4P9XFH7_9FUNG</name>
<keyword evidence="2" id="KW-0689">Ribosomal protein</keyword>
<dbReference type="FunFam" id="3.90.1180.10:FF:000002">
    <property type="entry name" value="60S ribosomal protein L16"/>
    <property type="match status" value="1"/>
</dbReference>
<dbReference type="NCBIfam" id="TIGR01077">
    <property type="entry name" value="L13_A_E"/>
    <property type="match status" value="1"/>
</dbReference>
<dbReference type="PANTHER" id="PTHR11545">
    <property type="entry name" value="RIBOSOMAL PROTEIN L13"/>
    <property type="match status" value="1"/>
</dbReference>
<keyword evidence="5" id="KW-1185">Reference proteome</keyword>
<dbReference type="Gene3D" id="6.10.250.3250">
    <property type="match status" value="1"/>
</dbReference>
<evidence type="ECO:0008006" key="6">
    <source>
        <dbReference type="Google" id="ProtNLM"/>
    </source>
</evidence>
<evidence type="ECO:0000256" key="3">
    <source>
        <dbReference type="ARBA" id="ARBA00023274"/>
    </source>
</evidence>
<dbReference type="GO" id="GO:0006412">
    <property type="term" value="P:translation"/>
    <property type="evidence" value="ECO:0007669"/>
    <property type="project" value="InterPro"/>
</dbReference>